<dbReference type="SUPFAM" id="SSF48371">
    <property type="entry name" value="ARM repeat"/>
    <property type="match status" value="2"/>
</dbReference>
<dbReference type="AlphaFoldDB" id="A0A0D2R4V8"/>
<evidence type="ECO:0000256" key="2">
    <source>
        <dbReference type="SAM" id="MobiDB-lite"/>
    </source>
</evidence>
<feature type="domain" description="RRP12 N-terminal HEAT" evidence="4">
    <location>
        <begin position="22"/>
        <end position="302"/>
    </location>
</feature>
<dbReference type="Gramene" id="KJB46328">
    <property type="protein sequence ID" value="KJB46328"/>
    <property type="gene ID" value="B456_007G360700"/>
</dbReference>
<evidence type="ECO:0000259" key="4">
    <source>
        <dbReference type="Pfam" id="PF25772"/>
    </source>
</evidence>
<dbReference type="InterPro" id="IPR011989">
    <property type="entry name" value="ARM-like"/>
</dbReference>
<feature type="compositionally biased region" description="Basic residues" evidence="2">
    <location>
        <begin position="1159"/>
        <end position="1179"/>
    </location>
</feature>
<comment type="similarity">
    <text evidence="1">Belongs to the RRP12 family.</text>
</comment>
<dbReference type="Gene3D" id="1.25.10.10">
    <property type="entry name" value="Leucine-rich Repeat Variant"/>
    <property type="match status" value="1"/>
</dbReference>
<dbReference type="STRING" id="29730.A0A0D2R4V8"/>
<reference evidence="5 6" key="1">
    <citation type="journal article" date="2012" name="Nature">
        <title>Repeated polyploidization of Gossypium genomes and the evolution of spinnable cotton fibres.</title>
        <authorList>
            <person name="Paterson A.H."/>
            <person name="Wendel J.F."/>
            <person name="Gundlach H."/>
            <person name="Guo H."/>
            <person name="Jenkins J."/>
            <person name="Jin D."/>
            <person name="Llewellyn D."/>
            <person name="Showmaker K.C."/>
            <person name="Shu S."/>
            <person name="Udall J."/>
            <person name="Yoo M.J."/>
            <person name="Byers R."/>
            <person name="Chen W."/>
            <person name="Doron-Faigenboim A."/>
            <person name="Duke M.V."/>
            <person name="Gong L."/>
            <person name="Grimwood J."/>
            <person name="Grover C."/>
            <person name="Grupp K."/>
            <person name="Hu G."/>
            <person name="Lee T.H."/>
            <person name="Li J."/>
            <person name="Lin L."/>
            <person name="Liu T."/>
            <person name="Marler B.S."/>
            <person name="Page J.T."/>
            <person name="Roberts A.W."/>
            <person name="Romanel E."/>
            <person name="Sanders W.S."/>
            <person name="Szadkowski E."/>
            <person name="Tan X."/>
            <person name="Tang H."/>
            <person name="Xu C."/>
            <person name="Wang J."/>
            <person name="Wang Z."/>
            <person name="Zhang D."/>
            <person name="Zhang L."/>
            <person name="Ashrafi H."/>
            <person name="Bedon F."/>
            <person name="Bowers J.E."/>
            <person name="Brubaker C.L."/>
            <person name="Chee P.W."/>
            <person name="Das S."/>
            <person name="Gingle A.R."/>
            <person name="Haigler C.H."/>
            <person name="Harker D."/>
            <person name="Hoffmann L.V."/>
            <person name="Hovav R."/>
            <person name="Jones D.C."/>
            <person name="Lemke C."/>
            <person name="Mansoor S."/>
            <person name="ur Rahman M."/>
            <person name="Rainville L.N."/>
            <person name="Rambani A."/>
            <person name="Reddy U.K."/>
            <person name="Rong J.K."/>
            <person name="Saranga Y."/>
            <person name="Scheffler B.E."/>
            <person name="Scheffler J.A."/>
            <person name="Stelly D.M."/>
            <person name="Triplett B.A."/>
            <person name="Van Deynze A."/>
            <person name="Vaslin M.F."/>
            <person name="Waghmare V.N."/>
            <person name="Walford S.A."/>
            <person name="Wright R.J."/>
            <person name="Zaki E.A."/>
            <person name="Zhang T."/>
            <person name="Dennis E.S."/>
            <person name="Mayer K.F."/>
            <person name="Peterson D.G."/>
            <person name="Rokhsar D.S."/>
            <person name="Wang X."/>
            <person name="Schmutz J."/>
        </authorList>
    </citation>
    <scope>NUCLEOTIDE SEQUENCE [LARGE SCALE GENOMIC DNA]</scope>
</reference>
<evidence type="ECO:0000313" key="5">
    <source>
        <dbReference type="EMBL" id="KJB46328.1"/>
    </source>
</evidence>
<dbReference type="PANTHER" id="PTHR48412">
    <property type="entry name" value="ARM REPEAT SUPERFAMILY PROTEIN"/>
    <property type="match status" value="1"/>
</dbReference>
<dbReference type="Pfam" id="PF08161">
    <property type="entry name" value="RRP12_HEAT"/>
    <property type="match status" value="1"/>
</dbReference>
<organism evidence="5 6">
    <name type="scientific">Gossypium raimondii</name>
    <name type="common">Peruvian cotton</name>
    <name type="synonym">Gossypium klotzschianum subsp. raimondii</name>
    <dbReference type="NCBI Taxonomy" id="29730"/>
    <lineage>
        <taxon>Eukaryota</taxon>
        <taxon>Viridiplantae</taxon>
        <taxon>Streptophyta</taxon>
        <taxon>Embryophyta</taxon>
        <taxon>Tracheophyta</taxon>
        <taxon>Spermatophyta</taxon>
        <taxon>Magnoliopsida</taxon>
        <taxon>eudicotyledons</taxon>
        <taxon>Gunneridae</taxon>
        <taxon>Pentapetalae</taxon>
        <taxon>rosids</taxon>
        <taxon>malvids</taxon>
        <taxon>Malvales</taxon>
        <taxon>Malvaceae</taxon>
        <taxon>Malvoideae</taxon>
        <taxon>Gossypium</taxon>
    </lineage>
</organism>
<dbReference type="InterPro" id="IPR012978">
    <property type="entry name" value="HEAT_RRP12"/>
</dbReference>
<name>A0A0D2R4V8_GOSRA</name>
<dbReference type="Pfam" id="PF25772">
    <property type="entry name" value="HEAT_RRP12_N"/>
    <property type="match status" value="1"/>
</dbReference>
<keyword evidence="6" id="KW-1185">Reference proteome</keyword>
<feature type="compositionally biased region" description="Basic and acidic residues" evidence="2">
    <location>
        <begin position="11"/>
        <end position="29"/>
    </location>
</feature>
<dbReference type="EMBL" id="CM001746">
    <property type="protein sequence ID" value="KJB46328.1"/>
    <property type="molecule type" value="Genomic_DNA"/>
</dbReference>
<sequence length="1179" mass="129400">MKKKQTPNSPLDDKETPKEFDNENEIPLKDGSDICQQLMDRYSKSSAPQHRHLIATAAAMRSILSSESLPLSPPAYFAASISALDDDSAATLDSTAIGALLTFLSLVVPAVPKGGIASGKAKEAVEVVVTVLGKEGLGVASLRSGVKCLGLLLVGFSDLQDWHSVQFGLESLLGFAIDKRPKVRRCAQEYLEKFFKSFQSSDVMKEASKLVLSLLKRHMRVALTLNTIKSADDSKDETLSNPEHLEVLHMLNVLKLTVPYLSATIRLKILSELCKLTSSEFSILTRNIHKTIEVFFGSSNAEAIIPVTENIIVSLSSYVSGEKNPVDTLISAATLLKCAVDKLYAVDSNSWTKHTPLVCDSLAALLSSEASVASHASDIMKELISHHIDLKSLSSDNNGLGSEEADAIKSICSIFENTLSSSDGIPNEHVLAVLTVLFQKLGESSYIFMKGIVHKLADLMNRTSGNTSNTNHLQNCVGSVVTVIGPERMLTLLPITLAVDNLMHSNMWLVPILKDYVVGASLSYYMEHIVPLAKSFQQASCKVKKSVIRQDLQAHGHSLWGLLPAFCHYPIDTHKRFKALAALLIDILKEDSLMHENIAFAIQILVNQNKNILRSGEDADESNNTVMGDSKLELRIPATYSKKTATKNIKALSSCAPEILQALTDVFIHSIPAKRLYLKDAIGCLASITDFSITKRIFVSLVEKLQSIDGEGEFVKQAGNADEVVEKEKNINTMGKDASRCIIMELASSLISGAEEDLIDFIYVLIKQTFQETNEIGHHEAYYALSRILEEHAWFCSSKSEELIDLLLGLKSPANIPSLRNRLDCFNTLMVHTLKVSSLEENTKPFLILNEIIVTLKDGKEETRKTTYDILLKMSSTLRKSSDLESDPPYHKLISMIMGYLSGSSPHIKSGAVAALSVLVYDDPEICISVPDLVSSILSLLQTKAVEVIKAVLGFVKVLVSTLQAKDLQNFLSDIINGVLKWSSISRNHFRSKVTIILEILTRKCGIAAVQSVAPEKHKGFLNTVIENRRGKTTSEETDVNDADKVPVGSSTEGSRKRRDKGFGAFKSKNDMIEHRKRKRDKRDGGSKHAESSEHVGHGGGMKMAKRAKHFGKPMNGHSEGNGKKKNFDKGSSTGRGQKRKINQATTSQKGVAAGDKRHSFKVQTRPKKFRGVNKKGDK</sequence>
<dbReference type="eggNOG" id="KOG1248">
    <property type="taxonomic scope" value="Eukaryota"/>
</dbReference>
<feature type="compositionally biased region" description="Basic and acidic residues" evidence="2">
    <location>
        <begin position="1082"/>
        <end position="1097"/>
    </location>
</feature>
<dbReference type="Proteomes" id="UP000032304">
    <property type="component" value="Chromosome 7"/>
</dbReference>
<evidence type="ECO:0000259" key="3">
    <source>
        <dbReference type="Pfam" id="PF08161"/>
    </source>
</evidence>
<dbReference type="KEGG" id="gra:105761652"/>
<gene>
    <name evidence="5" type="ORF">B456_007G360700</name>
</gene>
<feature type="domain" description="RRP12 HEAT" evidence="3">
    <location>
        <begin position="367"/>
        <end position="668"/>
    </location>
</feature>
<protein>
    <submittedName>
        <fullName evidence="5">Uncharacterized protein</fullName>
    </submittedName>
</protein>
<accession>A0A0D2R4V8</accession>
<feature type="region of interest" description="Disordered" evidence="2">
    <location>
        <begin position="1032"/>
        <end position="1179"/>
    </location>
</feature>
<proteinExistence type="inferred from homology"/>
<dbReference type="InterPro" id="IPR016024">
    <property type="entry name" value="ARM-type_fold"/>
</dbReference>
<evidence type="ECO:0000313" key="6">
    <source>
        <dbReference type="Proteomes" id="UP000032304"/>
    </source>
</evidence>
<feature type="region of interest" description="Disordered" evidence="2">
    <location>
        <begin position="1"/>
        <end position="29"/>
    </location>
</feature>
<evidence type="ECO:0000256" key="1">
    <source>
        <dbReference type="ARBA" id="ARBA00007690"/>
    </source>
</evidence>
<dbReference type="InterPro" id="IPR057860">
    <property type="entry name" value="HEAT_RRP12_N"/>
</dbReference>
<dbReference type="PANTHER" id="PTHR48412:SF1">
    <property type="entry name" value="ARM REPEAT SUPERFAMILY PROTEIN"/>
    <property type="match status" value="1"/>
</dbReference>
<dbReference type="OrthoDB" id="2192888at2759"/>